<keyword evidence="6 13" id="KW-0597">Phosphoprotein</keyword>
<dbReference type="GO" id="GO:0009927">
    <property type="term" value="F:histidine phosphotransfer kinase activity"/>
    <property type="evidence" value="ECO:0007669"/>
    <property type="project" value="TreeGrafter"/>
</dbReference>
<dbReference type="AlphaFoldDB" id="A0A9D1EJY5"/>
<evidence type="ECO:0000256" key="9">
    <source>
        <dbReference type="ARBA" id="ARBA00022777"/>
    </source>
</evidence>
<proteinExistence type="predicted"/>
<dbReference type="SMART" id="SM00387">
    <property type="entry name" value="HATPase_c"/>
    <property type="match status" value="1"/>
</dbReference>
<evidence type="ECO:0000256" key="12">
    <source>
        <dbReference type="ARBA" id="ARBA00024867"/>
    </source>
</evidence>
<evidence type="ECO:0000256" key="5">
    <source>
        <dbReference type="ARBA" id="ARBA00022475"/>
    </source>
</evidence>
<comment type="catalytic activity">
    <reaction evidence="1">
        <text>ATP + protein L-histidine = ADP + protein N-phospho-L-histidine.</text>
        <dbReference type="EC" id="2.7.13.3"/>
    </reaction>
</comment>
<dbReference type="Gene3D" id="3.30.565.10">
    <property type="entry name" value="Histidine kinase-like ATPase, C-terminal domain"/>
    <property type="match status" value="1"/>
</dbReference>
<evidence type="ECO:0000256" key="14">
    <source>
        <dbReference type="SAM" id="Phobius"/>
    </source>
</evidence>
<organism evidence="17 18">
    <name type="scientific">Candidatus Egerieimonas intestinavium</name>
    <dbReference type="NCBI Taxonomy" id="2840777"/>
    <lineage>
        <taxon>Bacteria</taxon>
        <taxon>Bacillati</taxon>
        <taxon>Bacillota</taxon>
        <taxon>Clostridia</taxon>
        <taxon>Lachnospirales</taxon>
        <taxon>Lachnospiraceae</taxon>
        <taxon>Lachnospiraceae incertae sedis</taxon>
        <taxon>Candidatus Egerieimonas</taxon>
    </lineage>
</organism>
<dbReference type="SUPFAM" id="SSF55874">
    <property type="entry name" value="ATPase domain of HSP90 chaperone/DNA topoisomerase II/histidine kinase"/>
    <property type="match status" value="1"/>
</dbReference>
<keyword evidence="5" id="KW-1003">Cell membrane</keyword>
<dbReference type="CDD" id="cd00082">
    <property type="entry name" value="HisKA"/>
    <property type="match status" value="1"/>
</dbReference>
<evidence type="ECO:0000256" key="4">
    <source>
        <dbReference type="ARBA" id="ARBA00018672"/>
    </source>
</evidence>
<dbReference type="Pfam" id="PF02518">
    <property type="entry name" value="HATPase_c"/>
    <property type="match status" value="1"/>
</dbReference>
<feature type="modified residue" description="4-aspartylphosphate" evidence="13">
    <location>
        <position position="757"/>
    </location>
</feature>
<feature type="transmembrane region" description="Helical" evidence="14">
    <location>
        <begin position="274"/>
        <end position="294"/>
    </location>
</feature>
<evidence type="ECO:0000256" key="13">
    <source>
        <dbReference type="PROSITE-ProRule" id="PRU00169"/>
    </source>
</evidence>
<evidence type="ECO:0000313" key="17">
    <source>
        <dbReference type="EMBL" id="HIR93186.1"/>
    </source>
</evidence>
<dbReference type="CDD" id="cd18773">
    <property type="entry name" value="PDC1_HK_sensor"/>
    <property type="match status" value="1"/>
</dbReference>
<keyword evidence="11" id="KW-0902">Two-component regulatory system</keyword>
<keyword evidence="9" id="KW-0418">Kinase</keyword>
<dbReference type="PANTHER" id="PTHR43047:SF72">
    <property type="entry name" value="OSMOSENSING HISTIDINE PROTEIN KINASE SLN1"/>
    <property type="match status" value="1"/>
</dbReference>
<dbReference type="PROSITE" id="PS50110">
    <property type="entry name" value="RESPONSE_REGULATORY"/>
    <property type="match status" value="1"/>
</dbReference>
<keyword evidence="8 14" id="KW-0812">Transmembrane</keyword>
<evidence type="ECO:0000256" key="7">
    <source>
        <dbReference type="ARBA" id="ARBA00022679"/>
    </source>
</evidence>
<dbReference type="PANTHER" id="PTHR43047">
    <property type="entry name" value="TWO-COMPONENT HISTIDINE PROTEIN KINASE"/>
    <property type="match status" value="1"/>
</dbReference>
<gene>
    <name evidence="17" type="ORF">IAB98_07200</name>
</gene>
<dbReference type="InterPro" id="IPR001789">
    <property type="entry name" value="Sig_transdc_resp-reg_receiver"/>
</dbReference>
<keyword evidence="14" id="KW-0472">Membrane</keyword>
<dbReference type="InterPro" id="IPR036097">
    <property type="entry name" value="HisK_dim/P_sf"/>
</dbReference>
<dbReference type="InterPro" id="IPR036890">
    <property type="entry name" value="HATPase_C_sf"/>
</dbReference>
<evidence type="ECO:0000256" key="1">
    <source>
        <dbReference type="ARBA" id="ARBA00000085"/>
    </source>
</evidence>
<dbReference type="FunFam" id="3.30.565.10:FF:000006">
    <property type="entry name" value="Sensor histidine kinase WalK"/>
    <property type="match status" value="1"/>
</dbReference>
<dbReference type="Pfam" id="PF00512">
    <property type="entry name" value="HisKA"/>
    <property type="match status" value="1"/>
</dbReference>
<evidence type="ECO:0000256" key="2">
    <source>
        <dbReference type="ARBA" id="ARBA00004651"/>
    </source>
</evidence>
<dbReference type="CDD" id="cd17546">
    <property type="entry name" value="REC_hyHK_CKI1_RcsC-like"/>
    <property type="match status" value="1"/>
</dbReference>
<evidence type="ECO:0000256" key="6">
    <source>
        <dbReference type="ARBA" id="ARBA00022553"/>
    </source>
</evidence>
<dbReference type="SUPFAM" id="SSF52172">
    <property type="entry name" value="CheY-like"/>
    <property type="match status" value="1"/>
</dbReference>
<dbReference type="EC" id="2.7.13.3" evidence="3"/>
<evidence type="ECO:0000259" key="15">
    <source>
        <dbReference type="PROSITE" id="PS50109"/>
    </source>
</evidence>
<dbReference type="InterPro" id="IPR011006">
    <property type="entry name" value="CheY-like_superfamily"/>
</dbReference>
<dbReference type="GO" id="GO:0005886">
    <property type="term" value="C:plasma membrane"/>
    <property type="evidence" value="ECO:0007669"/>
    <property type="project" value="UniProtKB-SubCell"/>
</dbReference>
<reference evidence="17" key="1">
    <citation type="submission" date="2020-10" db="EMBL/GenBank/DDBJ databases">
        <authorList>
            <person name="Gilroy R."/>
        </authorList>
    </citation>
    <scope>NUCLEOTIDE SEQUENCE</scope>
    <source>
        <strain evidence="17">ChiSxjej1B13-7041</strain>
    </source>
</reference>
<dbReference type="InterPro" id="IPR003661">
    <property type="entry name" value="HisK_dim/P_dom"/>
</dbReference>
<evidence type="ECO:0000256" key="8">
    <source>
        <dbReference type="ARBA" id="ARBA00022692"/>
    </source>
</evidence>
<feature type="domain" description="Response regulatory" evidence="16">
    <location>
        <begin position="705"/>
        <end position="826"/>
    </location>
</feature>
<evidence type="ECO:0000256" key="10">
    <source>
        <dbReference type="ARBA" id="ARBA00022989"/>
    </source>
</evidence>
<dbReference type="InterPro" id="IPR005467">
    <property type="entry name" value="His_kinase_dom"/>
</dbReference>
<evidence type="ECO:0000256" key="11">
    <source>
        <dbReference type="ARBA" id="ARBA00023012"/>
    </source>
</evidence>
<dbReference type="SMART" id="SM00448">
    <property type="entry name" value="REC"/>
    <property type="match status" value="1"/>
</dbReference>
<comment type="subcellular location">
    <subcellularLocation>
        <location evidence="2">Cell membrane</location>
        <topology evidence="2">Multi-pass membrane protein</topology>
    </subcellularLocation>
</comment>
<dbReference type="PRINTS" id="PR00344">
    <property type="entry name" value="BCTRLSENSOR"/>
</dbReference>
<name>A0A9D1EJY5_9FIRM</name>
<sequence length="826" mass="94629">MERRYRKKYSHLFAALLVIALLFFFGMQKMNDAVLKNAQRTGEETANLFALREEVYLRQYETILDTLEYQLRPENRTEDLAALLKGYMDFVHDSMDVEEMEVYASVDGKIVAATFWEGDAELDPTEKEWYQEAIGAQGGTIYTDAYTDVRLQQKVVTLAKQIEGTQDVVAVDIYPSGETSTRDLGDIPEGGSYFLCDQNGVLLDYNLERTEEEAQKIFDPIFQGILEGKHDAFDSETVGDDGVKRGVYYYQLDSGWYSVITIPYENLMQLSREFQTFGGVVIAVFFSAIVLLLINDFRTLKKARTYNEIVEVLSNSYYALYRIDLEHNQYEMLKGSDYIRDKIPPRGDYDLLLEVVKDVIKEEDCKEFQESFTAENMRKLVKKRERNFGGDFRRLFNGQYRWVHVQMLFDESIQKNSVVLCFNDVNDQKEQELSRLGFMKNSLESVDRMAKSKNLFFSQMSHDMRTPLNGIIGLTSLTAKDADDPQKVKEALGKIDSLGRQLLELINNILDIAKIEEGRLEVQSQIFSMKKNLEEMAAVFRLQAENQRKDFQVQLDIEEVWLEGDWGKIQQILNNILSNAFKFTGEHGRIELSVSENSDINSRYRNYCFVIRDNGVGMNQEFLERIFIPFERDVQFGAGKVAGTGLGMSIVHELVQRLEGTIEIESEIGEGSTFRITLPCRVSGEKVQEEMQELSIEELSLEGKRVLLAEDNEINMEIAVEMLGMYGLEVVQAWNGQEALKAYLDQEPGYFDFILMDMQMPLMDGCQAAEAIRKSGREDAGTIPIIAVTANAFAKDIARTQKAGMNAHISKPIDFRMLKETMKKYL</sequence>
<evidence type="ECO:0000256" key="3">
    <source>
        <dbReference type="ARBA" id="ARBA00012438"/>
    </source>
</evidence>
<dbReference type="SUPFAM" id="SSF47384">
    <property type="entry name" value="Homodimeric domain of signal transducing histidine kinase"/>
    <property type="match status" value="1"/>
</dbReference>
<dbReference type="SUPFAM" id="SSF103190">
    <property type="entry name" value="Sensory domain-like"/>
    <property type="match status" value="1"/>
</dbReference>
<keyword evidence="7" id="KW-0808">Transferase</keyword>
<dbReference type="Pfam" id="PF00072">
    <property type="entry name" value="Response_reg"/>
    <property type="match status" value="1"/>
</dbReference>
<dbReference type="Gene3D" id="3.30.450.20">
    <property type="entry name" value="PAS domain"/>
    <property type="match status" value="1"/>
</dbReference>
<protein>
    <recommendedName>
        <fullName evidence="4">Stage 0 sporulation protein A homolog</fullName>
        <ecNumber evidence="3">2.7.13.3</ecNumber>
    </recommendedName>
</protein>
<comment type="caution">
    <text evidence="17">The sequence shown here is derived from an EMBL/GenBank/DDBJ whole genome shotgun (WGS) entry which is preliminary data.</text>
</comment>
<dbReference type="CDD" id="cd18774">
    <property type="entry name" value="PDC2_HK_sensor"/>
    <property type="match status" value="1"/>
</dbReference>
<dbReference type="InterPro" id="IPR003594">
    <property type="entry name" value="HATPase_dom"/>
</dbReference>
<dbReference type="GO" id="GO:0000155">
    <property type="term" value="F:phosphorelay sensor kinase activity"/>
    <property type="evidence" value="ECO:0007669"/>
    <property type="project" value="InterPro"/>
</dbReference>
<comment type="function">
    <text evidence="12">May play the central regulatory role in sporulation. It may be an element of the effector pathway responsible for the activation of sporulation genes in response to nutritional stress. Spo0A may act in concert with spo0H (a sigma factor) to control the expression of some genes that are critical to the sporulation process.</text>
</comment>
<evidence type="ECO:0000313" key="18">
    <source>
        <dbReference type="Proteomes" id="UP000886841"/>
    </source>
</evidence>
<accession>A0A9D1EJY5</accession>
<dbReference type="PROSITE" id="PS50109">
    <property type="entry name" value="HIS_KIN"/>
    <property type="match status" value="1"/>
</dbReference>
<dbReference type="EMBL" id="DVHU01000062">
    <property type="protein sequence ID" value="HIR93186.1"/>
    <property type="molecule type" value="Genomic_DNA"/>
</dbReference>
<keyword evidence="10 14" id="KW-1133">Transmembrane helix</keyword>
<feature type="domain" description="Histidine kinase" evidence="15">
    <location>
        <begin position="459"/>
        <end position="682"/>
    </location>
</feature>
<dbReference type="SMART" id="SM00388">
    <property type="entry name" value="HisKA"/>
    <property type="match status" value="1"/>
</dbReference>
<dbReference type="InterPro" id="IPR029151">
    <property type="entry name" value="Sensor-like_sf"/>
</dbReference>
<dbReference type="Gene3D" id="1.10.287.130">
    <property type="match status" value="1"/>
</dbReference>
<dbReference type="Gene3D" id="3.40.50.2300">
    <property type="match status" value="1"/>
</dbReference>
<evidence type="ECO:0000259" key="16">
    <source>
        <dbReference type="PROSITE" id="PS50110"/>
    </source>
</evidence>
<dbReference type="InterPro" id="IPR004358">
    <property type="entry name" value="Sig_transdc_His_kin-like_C"/>
</dbReference>
<dbReference type="Proteomes" id="UP000886841">
    <property type="component" value="Unassembled WGS sequence"/>
</dbReference>
<reference evidence="17" key="2">
    <citation type="journal article" date="2021" name="PeerJ">
        <title>Extensive microbial diversity within the chicken gut microbiome revealed by metagenomics and culture.</title>
        <authorList>
            <person name="Gilroy R."/>
            <person name="Ravi A."/>
            <person name="Getino M."/>
            <person name="Pursley I."/>
            <person name="Horton D.L."/>
            <person name="Alikhan N.F."/>
            <person name="Baker D."/>
            <person name="Gharbi K."/>
            <person name="Hall N."/>
            <person name="Watson M."/>
            <person name="Adriaenssens E.M."/>
            <person name="Foster-Nyarko E."/>
            <person name="Jarju S."/>
            <person name="Secka A."/>
            <person name="Antonio M."/>
            <person name="Oren A."/>
            <person name="Chaudhuri R.R."/>
            <person name="La Ragione R."/>
            <person name="Hildebrand F."/>
            <person name="Pallen M.J."/>
        </authorList>
    </citation>
    <scope>NUCLEOTIDE SEQUENCE</scope>
    <source>
        <strain evidence="17">ChiSxjej1B13-7041</strain>
    </source>
</reference>